<proteinExistence type="predicted"/>
<dbReference type="EMBL" id="GBRH01173264">
    <property type="protein sequence ID" value="JAE24632.1"/>
    <property type="molecule type" value="Transcribed_RNA"/>
</dbReference>
<evidence type="ECO:0000313" key="1">
    <source>
        <dbReference type="EMBL" id="JAE24632.1"/>
    </source>
</evidence>
<sequence length="65" mass="6813">MANTFIQMLSEDADVEALSMSMLISDGGNFAAPSNGGKGSMKRAGNYTYQAGRQLESNLSSMATS</sequence>
<reference evidence="1" key="1">
    <citation type="submission" date="2014-09" db="EMBL/GenBank/DDBJ databases">
        <authorList>
            <person name="Magalhaes I.L.F."/>
            <person name="Oliveira U."/>
            <person name="Santos F.R."/>
            <person name="Vidigal T.H.D.A."/>
            <person name="Brescovit A.D."/>
            <person name="Santos A.J."/>
        </authorList>
    </citation>
    <scope>NUCLEOTIDE SEQUENCE</scope>
    <source>
        <tissue evidence="1">Shoot tissue taken approximately 20 cm above the soil surface</tissue>
    </source>
</reference>
<reference evidence="1" key="2">
    <citation type="journal article" date="2015" name="Data Brief">
        <title>Shoot transcriptome of the giant reed, Arundo donax.</title>
        <authorList>
            <person name="Barrero R.A."/>
            <person name="Guerrero F.D."/>
            <person name="Moolhuijzen P."/>
            <person name="Goolsby J.A."/>
            <person name="Tidwell J."/>
            <person name="Bellgard S.E."/>
            <person name="Bellgard M.I."/>
        </authorList>
    </citation>
    <scope>NUCLEOTIDE SEQUENCE</scope>
    <source>
        <tissue evidence="1">Shoot tissue taken approximately 20 cm above the soil surface</tissue>
    </source>
</reference>
<protein>
    <submittedName>
        <fullName evidence="1">Uncharacterized protein</fullName>
    </submittedName>
</protein>
<name>A0A0A9GJK2_ARUDO</name>
<dbReference type="AlphaFoldDB" id="A0A0A9GJK2"/>
<accession>A0A0A9GJK2</accession>
<organism evidence="1">
    <name type="scientific">Arundo donax</name>
    <name type="common">Giant reed</name>
    <name type="synonym">Donax arundinaceus</name>
    <dbReference type="NCBI Taxonomy" id="35708"/>
    <lineage>
        <taxon>Eukaryota</taxon>
        <taxon>Viridiplantae</taxon>
        <taxon>Streptophyta</taxon>
        <taxon>Embryophyta</taxon>
        <taxon>Tracheophyta</taxon>
        <taxon>Spermatophyta</taxon>
        <taxon>Magnoliopsida</taxon>
        <taxon>Liliopsida</taxon>
        <taxon>Poales</taxon>
        <taxon>Poaceae</taxon>
        <taxon>PACMAD clade</taxon>
        <taxon>Arundinoideae</taxon>
        <taxon>Arundineae</taxon>
        <taxon>Arundo</taxon>
    </lineage>
</organism>